<dbReference type="Pfam" id="PF16157">
    <property type="entry name" value="DUF4865"/>
    <property type="match status" value="1"/>
</dbReference>
<proteinExistence type="predicted"/>
<dbReference type="OrthoDB" id="2065010at2"/>
<dbReference type="Proteomes" id="UP000094469">
    <property type="component" value="Unassembled WGS sequence"/>
</dbReference>
<evidence type="ECO:0000313" key="2">
    <source>
        <dbReference type="Proteomes" id="UP000094469"/>
    </source>
</evidence>
<reference evidence="2" key="1">
    <citation type="submission" date="2016-09" db="EMBL/GenBank/DDBJ databases">
        <authorList>
            <person name="Gulvik C.A."/>
        </authorList>
    </citation>
    <scope>NUCLEOTIDE SEQUENCE [LARGE SCALE GENOMIC DNA]</scope>
    <source>
        <strain evidence="2">LMG 26676</strain>
    </source>
</reference>
<dbReference type="RefSeq" id="WP_069640317.1">
    <property type="nucleotide sequence ID" value="NZ_JAFBEZ010000018.1"/>
</dbReference>
<name>A0A1E5HB93_9ENTE</name>
<protein>
    <submittedName>
        <fullName evidence="1">DUF4865 domain-containing protein</fullName>
    </submittedName>
</protein>
<dbReference type="STRING" id="1131292.BCR24_03510"/>
<sequence length="178" mass="20393">MNAMQYKITLPDDYDMSVIRNRVTTNGTKTDHFEGLLFKAYLISEKVQGAISNSYAPLYVWRESEGMNQFIFGGFYDHIIRDFGWQSVQIGIPLTLVLPENFTDAIYLTEQMIPINEQLSLIDIGKKIVHNQTLSKNSLGYLAIYNPDKWLAAVFEFYAEKPLHSTVALYEILHISTS</sequence>
<dbReference type="InterPro" id="IPR032349">
    <property type="entry name" value="DUF4865"/>
</dbReference>
<evidence type="ECO:0000313" key="1">
    <source>
        <dbReference type="EMBL" id="OEG22208.1"/>
    </source>
</evidence>
<accession>A0A1E5HB93</accession>
<organism evidence="1 2">
    <name type="scientific">Enterococcus ureilyticus</name>
    <dbReference type="NCBI Taxonomy" id="1131292"/>
    <lineage>
        <taxon>Bacteria</taxon>
        <taxon>Bacillati</taxon>
        <taxon>Bacillota</taxon>
        <taxon>Bacilli</taxon>
        <taxon>Lactobacillales</taxon>
        <taxon>Enterococcaceae</taxon>
        <taxon>Enterococcus</taxon>
    </lineage>
</organism>
<dbReference type="AlphaFoldDB" id="A0A1E5HB93"/>
<comment type="caution">
    <text evidence="1">The sequence shown here is derived from an EMBL/GenBank/DDBJ whole genome shotgun (WGS) entry which is preliminary data.</text>
</comment>
<dbReference type="EMBL" id="MIKC01000023">
    <property type="protein sequence ID" value="OEG22208.1"/>
    <property type="molecule type" value="Genomic_DNA"/>
</dbReference>
<keyword evidence="2" id="KW-1185">Reference proteome</keyword>
<gene>
    <name evidence="1" type="ORF">BCR24_03510</name>
</gene>